<dbReference type="AlphaFoldDB" id="A0AAQ3SF88"/>
<dbReference type="EMBL" id="CP144700">
    <property type="protein sequence ID" value="WVZ25936.1"/>
    <property type="molecule type" value="Genomic_DNA"/>
</dbReference>
<dbReference type="InterPro" id="IPR036955">
    <property type="entry name" value="AP2/ERF_dom_sf"/>
</dbReference>
<feature type="transmembrane region" description="Helical" evidence="7">
    <location>
        <begin position="629"/>
        <end position="651"/>
    </location>
</feature>
<comment type="subcellular location">
    <subcellularLocation>
        <location evidence="1">Nucleus</location>
    </subcellularLocation>
</comment>
<evidence type="ECO:0000256" key="4">
    <source>
        <dbReference type="ARBA" id="ARBA00023163"/>
    </source>
</evidence>
<name>A0AAQ3SF88_VIGMU</name>
<feature type="compositionally biased region" description="Basic and acidic residues" evidence="6">
    <location>
        <begin position="465"/>
        <end position="474"/>
    </location>
</feature>
<dbReference type="GO" id="GO:0003677">
    <property type="term" value="F:DNA binding"/>
    <property type="evidence" value="ECO:0007669"/>
    <property type="project" value="UniProtKB-KW"/>
</dbReference>
<evidence type="ECO:0000256" key="5">
    <source>
        <dbReference type="ARBA" id="ARBA00023242"/>
    </source>
</evidence>
<evidence type="ECO:0000259" key="8">
    <source>
        <dbReference type="PROSITE" id="PS51032"/>
    </source>
</evidence>
<evidence type="ECO:0000256" key="3">
    <source>
        <dbReference type="ARBA" id="ARBA00023125"/>
    </source>
</evidence>
<accession>A0AAQ3SF88</accession>
<keyword evidence="5" id="KW-0539">Nucleus</keyword>
<feature type="region of interest" description="Disordered" evidence="6">
    <location>
        <begin position="585"/>
        <end position="607"/>
    </location>
</feature>
<dbReference type="CDD" id="cd00018">
    <property type="entry name" value="AP2"/>
    <property type="match status" value="1"/>
</dbReference>
<keyword evidence="7" id="KW-0472">Membrane</keyword>
<dbReference type="InterPro" id="IPR001471">
    <property type="entry name" value="AP2/ERF_dom"/>
</dbReference>
<keyword evidence="3" id="KW-0238">DNA-binding</keyword>
<dbReference type="GO" id="GO:0005634">
    <property type="term" value="C:nucleus"/>
    <property type="evidence" value="ECO:0007669"/>
    <property type="project" value="UniProtKB-SubCell"/>
</dbReference>
<dbReference type="InterPro" id="IPR016177">
    <property type="entry name" value="DNA-bd_dom_sf"/>
</dbReference>
<dbReference type="Proteomes" id="UP001374535">
    <property type="component" value="Chromosome 1"/>
</dbReference>
<proteinExistence type="predicted"/>
<evidence type="ECO:0000256" key="1">
    <source>
        <dbReference type="ARBA" id="ARBA00004123"/>
    </source>
</evidence>
<feature type="region of interest" description="Disordered" evidence="6">
    <location>
        <begin position="520"/>
        <end position="558"/>
    </location>
</feature>
<feature type="region of interest" description="Disordered" evidence="6">
    <location>
        <begin position="15"/>
        <end position="51"/>
    </location>
</feature>
<dbReference type="PANTHER" id="PTHR32467">
    <property type="entry name" value="AP2-LIKE ETHYLENE-RESPONSIVE TRANSCRIPTION FACTOR"/>
    <property type="match status" value="1"/>
</dbReference>
<feature type="domain" description="AP2/ERF" evidence="8">
    <location>
        <begin position="390"/>
        <end position="445"/>
    </location>
</feature>
<dbReference type="SMART" id="SM00380">
    <property type="entry name" value="AP2"/>
    <property type="match status" value="2"/>
</dbReference>
<evidence type="ECO:0000256" key="7">
    <source>
        <dbReference type="SAM" id="Phobius"/>
    </source>
</evidence>
<feature type="compositionally biased region" description="Low complexity" evidence="6">
    <location>
        <begin position="485"/>
        <end position="496"/>
    </location>
</feature>
<organism evidence="9 10">
    <name type="scientific">Vigna mungo</name>
    <name type="common">Black gram</name>
    <name type="synonym">Phaseolus mungo</name>
    <dbReference type="NCBI Taxonomy" id="3915"/>
    <lineage>
        <taxon>Eukaryota</taxon>
        <taxon>Viridiplantae</taxon>
        <taxon>Streptophyta</taxon>
        <taxon>Embryophyta</taxon>
        <taxon>Tracheophyta</taxon>
        <taxon>Spermatophyta</taxon>
        <taxon>Magnoliopsida</taxon>
        <taxon>eudicotyledons</taxon>
        <taxon>Gunneridae</taxon>
        <taxon>Pentapetalae</taxon>
        <taxon>rosids</taxon>
        <taxon>fabids</taxon>
        <taxon>Fabales</taxon>
        <taxon>Fabaceae</taxon>
        <taxon>Papilionoideae</taxon>
        <taxon>50 kb inversion clade</taxon>
        <taxon>NPAAA clade</taxon>
        <taxon>indigoferoid/millettioid clade</taxon>
        <taxon>Phaseoleae</taxon>
        <taxon>Vigna</taxon>
    </lineage>
</organism>
<keyword evidence="2" id="KW-0805">Transcription regulation</keyword>
<feature type="domain" description="AP2/ERF" evidence="8">
    <location>
        <begin position="249"/>
        <end position="354"/>
    </location>
</feature>
<feature type="region of interest" description="Disordered" evidence="6">
    <location>
        <begin position="465"/>
        <end position="500"/>
    </location>
</feature>
<evidence type="ECO:0000256" key="6">
    <source>
        <dbReference type="SAM" id="MobiDB-lite"/>
    </source>
</evidence>
<protein>
    <recommendedName>
        <fullName evidence="8">AP2/ERF domain-containing protein</fullName>
    </recommendedName>
</protein>
<reference evidence="9 10" key="1">
    <citation type="journal article" date="2023" name="Life. Sci Alliance">
        <title>Evolutionary insights into 3D genome organization and epigenetic landscape of Vigna mungo.</title>
        <authorList>
            <person name="Junaid A."/>
            <person name="Singh B."/>
            <person name="Bhatia S."/>
        </authorList>
    </citation>
    <scope>NUCLEOTIDE SEQUENCE [LARGE SCALE GENOMIC DNA]</scope>
    <source>
        <strain evidence="9">Urdbean</strain>
    </source>
</reference>
<feature type="compositionally biased region" description="Polar residues" evidence="6">
    <location>
        <begin position="597"/>
        <end position="606"/>
    </location>
</feature>
<gene>
    <name evidence="9" type="ORF">V8G54_004480</name>
</gene>
<keyword evidence="10" id="KW-1185">Reference proteome</keyword>
<keyword evidence="7" id="KW-0812">Transmembrane</keyword>
<dbReference type="PROSITE" id="PS51032">
    <property type="entry name" value="AP2_ERF"/>
    <property type="match status" value="2"/>
</dbReference>
<evidence type="ECO:0000256" key="2">
    <source>
        <dbReference type="ARBA" id="ARBA00023015"/>
    </source>
</evidence>
<sequence>MNNWLGFSLTPHLRIDEEFGRENQEPRGEEGEGGGGYHPRPSSHPHLSVMPLRSDGSLCVADSFSHSATPQEWRYDSAIGGGNSNEKGPKLEDFLGCYSNSPNKVFCQDSQHDQNQSQSNVSKINVNVAPNFCTNADIETGDCLTNPSSLLQSFHAYNDNPHALIPNNGMYKSWLAQTQFSDVKPSTEANGCNFQSLSLTMSPTVQNGVGAISSVQALDDNRKRAMAKSHAREPVPRKSIDTFGQRTSQYRGIDGLGDMKPIYGTTVAERKGRQGKEGKSTLVSDTPSHAMVVYLYSFTIFVNLTENWLDTLLDMKHWKVCLGSEDDLSEEKAARAYDLAALKYWGPTTHINFPLSTYEKELEEMKHMTRQEFVANLRRKSSGFSRGASVYRGVTRHHQHGRWQARIGRVAGNKDLYLGTQEEAAEAYDIAAIKFRGTSAVTNFDISRYDVKRICSSSTLIAGDLAKRSPKKESPASVAADDINTSSSSVPSQPTSLGITDAEHSDELSNMMWNANNSDEQQAHNESVNMNNVSESSQQVSPSNNNNNKVGLNHESPPKCSVGLPNEFGVSGADYGHGYFSLEGPKYDDDDDDGNTENDQMSSNRLGNMGLVNQVPINISLGKMRWEHYWMIIVVFGKKGMSVVVVIPYVFSVVGR</sequence>
<evidence type="ECO:0000313" key="10">
    <source>
        <dbReference type="Proteomes" id="UP001374535"/>
    </source>
</evidence>
<keyword evidence="7" id="KW-1133">Transmembrane helix</keyword>
<dbReference type="PANTHER" id="PTHR32467:SF90">
    <property type="entry name" value="AP2-LIKE ETHYLENE-RESPONSIVE TRANSCRIPTION FACTOR AIL1"/>
    <property type="match status" value="1"/>
</dbReference>
<dbReference type="Gene3D" id="3.30.730.10">
    <property type="entry name" value="AP2/ERF domain"/>
    <property type="match status" value="2"/>
</dbReference>
<keyword evidence="4" id="KW-0804">Transcription</keyword>
<dbReference type="GO" id="GO:0003700">
    <property type="term" value="F:DNA-binding transcription factor activity"/>
    <property type="evidence" value="ECO:0007669"/>
    <property type="project" value="InterPro"/>
</dbReference>
<feature type="compositionally biased region" description="Low complexity" evidence="6">
    <location>
        <begin position="525"/>
        <end position="548"/>
    </location>
</feature>
<feature type="compositionally biased region" description="Basic and acidic residues" evidence="6">
    <location>
        <begin position="15"/>
        <end position="30"/>
    </location>
</feature>
<evidence type="ECO:0000313" key="9">
    <source>
        <dbReference type="EMBL" id="WVZ25936.1"/>
    </source>
</evidence>
<dbReference type="SUPFAM" id="SSF54171">
    <property type="entry name" value="DNA-binding domain"/>
    <property type="match status" value="2"/>
</dbReference>